<evidence type="ECO:0000256" key="7">
    <source>
        <dbReference type="ARBA" id="ARBA00023024"/>
    </source>
</evidence>
<dbReference type="InterPro" id="IPR001223">
    <property type="entry name" value="Glyco_hydro18_cat"/>
</dbReference>
<dbReference type="PROSITE" id="PS51910">
    <property type="entry name" value="GH18_2"/>
    <property type="match status" value="1"/>
</dbReference>
<dbReference type="GO" id="GO:0008843">
    <property type="term" value="F:endochitinase activity"/>
    <property type="evidence" value="ECO:0007669"/>
    <property type="project" value="UniProtKB-EC"/>
</dbReference>
<name>A0ABD1LM44_9FABA</name>
<keyword evidence="16" id="KW-1185">Reference proteome</keyword>
<evidence type="ECO:0000256" key="12">
    <source>
        <dbReference type="ARBA" id="ARBA00073139"/>
    </source>
</evidence>
<dbReference type="PANTHER" id="PTHR45708:SF49">
    <property type="entry name" value="ENDOCHITINASE"/>
    <property type="match status" value="1"/>
</dbReference>
<comment type="similarity">
    <text evidence="3">Belongs to the glycosyl hydrolase 18 family. Chitinase class II subfamily.</text>
</comment>
<keyword evidence="6" id="KW-0378">Hydrolase</keyword>
<feature type="domain" description="GH18" evidence="14">
    <location>
        <begin position="27"/>
        <end position="302"/>
    </location>
</feature>
<organism evidence="15 16">
    <name type="scientific">Flemingia macrophylla</name>
    <dbReference type="NCBI Taxonomy" id="520843"/>
    <lineage>
        <taxon>Eukaryota</taxon>
        <taxon>Viridiplantae</taxon>
        <taxon>Streptophyta</taxon>
        <taxon>Embryophyta</taxon>
        <taxon>Tracheophyta</taxon>
        <taxon>Spermatophyta</taxon>
        <taxon>Magnoliopsida</taxon>
        <taxon>eudicotyledons</taxon>
        <taxon>Gunneridae</taxon>
        <taxon>Pentapetalae</taxon>
        <taxon>rosids</taxon>
        <taxon>fabids</taxon>
        <taxon>Fabales</taxon>
        <taxon>Fabaceae</taxon>
        <taxon>Papilionoideae</taxon>
        <taxon>50 kb inversion clade</taxon>
        <taxon>NPAAA clade</taxon>
        <taxon>indigoferoid/millettioid clade</taxon>
        <taxon>Phaseoleae</taxon>
        <taxon>Flemingia</taxon>
    </lineage>
</organism>
<evidence type="ECO:0000256" key="2">
    <source>
        <dbReference type="ARBA" id="ARBA00004239"/>
    </source>
</evidence>
<dbReference type="CDD" id="cd02877">
    <property type="entry name" value="GH18_hevamine_XipI_class_III"/>
    <property type="match status" value="1"/>
</dbReference>
<comment type="caution">
    <text evidence="15">The sequence shown here is derived from an EMBL/GenBank/DDBJ whole genome shotgun (WGS) entry which is preliminary data.</text>
</comment>
<comment type="subcellular location">
    <subcellularLocation>
        <location evidence="2">Secreted</location>
        <location evidence="2">Extracellular space</location>
    </subcellularLocation>
</comment>
<dbReference type="InterPro" id="IPR050542">
    <property type="entry name" value="Glycosyl_Hydrlase18_Chitinase"/>
</dbReference>
<keyword evidence="9" id="KW-0119">Carbohydrate metabolism</keyword>
<dbReference type="FunFam" id="3.20.20.80:FF:000015">
    <property type="entry name" value="Acidic endochitinase SE2"/>
    <property type="match status" value="1"/>
</dbReference>
<evidence type="ECO:0000256" key="5">
    <source>
        <dbReference type="ARBA" id="ARBA00022525"/>
    </source>
</evidence>
<evidence type="ECO:0000313" key="16">
    <source>
        <dbReference type="Proteomes" id="UP001603857"/>
    </source>
</evidence>
<dbReference type="PANTHER" id="PTHR45708">
    <property type="entry name" value="ENDOCHITINASE"/>
    <property type="match status" value="1"/>
</dbReference>
<evidence type="ECO:0000313" key="15">
    <source>
        <dbReference type="EMBL" id="KAL2324589.1"/>
    </source>
</evidence>
<dbReference type="Pfam" id="PF00704">
    <property type="entry name" value="Glyco_hydro_18"/>
    <property type="match status" value="1"/>
</dbReference>
<protein>
    <recommendedName>
        <fullName evidence="12">Acidic endochitinase</fullName>
        <ecNumber evidence="4">3.2.1.14</ecNumber>
    </recommendedName>
</protein>
<evidence type="ECO:0000256" key="3">
    <source>
        <dbReference type="ARBA" id="ARBA00009121"/>
    </source>
</evidence>
<keyword evidence="10" id="KW-0326">Glycosidase</keyword>
<sequence length="302" mass="32535">MAPNVIILLPFLSLCVMVVLAVCSDAGGISVYWGQNGIEGTLEETCAFGNYAFVNLAFLAAFGNGTAPALNLAGHCVTSNNGCASLSSDIRSCQAKNIKVMLSIGGATFQNYSLTSTEDAWQVALYLWNNFLGGQSTSRPLGDAVLDGIDFVIEGGQGQYWDVLARNLSGYSSQNKKVYLTAAPQCVFPDADLGTALNSSLFDYVWVQFYNNPPYQYTTGNVVYLLNSWQLWTSKVPVAKIFLGLPAALNASNNGSGFIPPSILISEVLPVVKNSTNYGGVMLWSKYYDNLTNYSSSIKSYV</sequence>
<keyword evidence="7" id="KW-0146">Chitin degradation</keyword>
<evidence type="ECO:0000256" key="13">
    <source>
        <dbReference type="SAM" id="SignalP"/>
    </source>
</evidence>
<keyword evidence="8" id="KW-1015">Disulfide bond</keyword>
<evidence type="ECO:0000256" key="8">
    <source>
        <dbReference type="ARBA" id="ARBA00023157"/>
    </source>
</evidence>
<dbReference type="InterPro" id="IPR045321">
    <property type="entry name" value="Cts1-like"/>
</dbReference>
<gene>
    <name evidence="15" type="ORF">Fmac_023647</name>
</gene>
<proteinExistence type="inferred from homology"/>
<reference evidence="15 16" key="1">
    <citation type="submission" date="2024-08" db="EMBL/GenBank/DDBJ databases">
        <title>Insights into the chromosomal genome structure of Flemingia macrophylla.</title>
        <authorList>
            <person name="Ding Y."/>
            <person name="Zhao Y."/>
            <person name="Bi W."/>
            <person name="Wu M."/>
            <person name="Zhao G."/>
            <person name="Gong Y."/>
            <person name="Li W."/>
            <person name="Zhang P."/>
        </authorList>
    </citation>
    <scope>NUCLEOTIDE SEQUENCE [LARGE SCALE GENOMIC DNA]</scope>
    <source>
        <strain evidence="15">DYQJB</strain>
        <tissue evidence="15">Leaf</tissue>
    </source>
</reference>
<evidence type="ECO:0000256" key="1">
    <source>
        <dbReference type="ARBA" id="ARBA00000822"/>
    </source>
</evidence>
<dbReference type="EC" id="3.2.1.14" evidence="4"/>
<dbReference type="InterPro" id="IPR017853">
    <property type="entry name" value="GH"/>
</dbReference>
<dbReference type="GO" id="GO:0005576">
    <property type="term" value="C:extracellular region"/>
    <property type="evidence" value="ECO:0007669"/>
    <property type="project" value="UniProtKB-SubCell"/>
</dbReference>
<feature type="signal peptide" evidence="13">
    <location>
        <begin position="1"/>
        <end position="21"/>
    </location>
</feature>
<dbReference type="Gene3D" id="3.20.20.80">
    <property type="entry name" value="Glycosidases"/>
    <property type="match status" value="1"/>
</dbReference>
<comment type="catalytic activity">
    <reaction evidence="1">
        <text>Random endo-hydrolysis of N-acetyl-beta-D-glucosaminide (1-&gt;4)-beta-linkages in chitin and chitodextrins.</text>
        <dbReference type="EC" id="3.2.1.14"/>
    </reaction>
</comment>
<dbReference type="GO" id="GO:0000272">
    <property type="term" value="P:polysaccharide catabolic process"/>
    <property type="evidence" value="ECO:0007669"/>
    <property type="project" value="UniProtKB-KW"/>
</dbReference>
<dbReference type="SUPFAM" id="SSF51445">
    <property type="entry name" value="(Trans)glycosidases"/>
    <property type="match status" value="1"/>
</dbReference>
<dbReference type="Proteomes" id="UP001603857">
    <property type="component" value="Unassembled WGS sequence"/>
</dbReference>
<dbReference type="AlphaFoldDB" id="A0ABD1LM44"/>
<evidence type="ECO:0000256" key="11">
    <source>
        <dbReference type="ARBA" id="ARBA00023326"/>
    </source>
</evidence>
<keyword evidence="11" id="KW-0624">Polysaccharide degradation</keyword>
<keyword evidence="13" id="KW-0732">Signal</keyword>
<accession>A0ABD1LM44</accession>
<feature type="chain" id="PRO_5044770515" description="Acidic endochitinase" evidence="13">
    <location>
        <begin position="22"/>
        <end position="302"/>
    </location>
</feature>
<dbReference type="EMBL" id="JBGMDY010000008">
    <property type="protein sequence ID" value="KAL2324589.1"/>
    <property type="molecule type" value="Genomic_DNA"/>
</dbReference>
<dbReference type="GO" id="GO:0006032">
    <property type="term" value="P:chitin catabolic process"/>
    <property type="evidence" value="ECO:0007669"/>
    <property type="project" value="UniProtKB-KW"/>
</dbReference>
<evidence type="ECO:0000256" key="10">
    <source>
        <dbReference type="ARBA" id="ARBA00023295"/>
    </source>
</evidence>
<evidence type="ECO:0000256" key="4">
    <source>
        <dbReference type="ARBA" id="ARBA00012729"/>
    </source>
</evidence>
<keyword evidence="5" id="KW-0964">Secreted</keyword>
<evidence type="ECO:0000256" key="9">
    <source>
        <dbReference type="ARBA" id="ARBA00023277"/>
    </source>
</evidence>
<evidence type="ECO:0000259" key="14">
    <source>
        <dbReference type="PROSITE" id="PS51910"/>
    </source>
</evidence>
<evidence type="ECO:0000256" key="6">
    <source>
        <dbReference type="ARBA" id="ARBA00022801"/>
    </source>
</evidence>